<dbReference type="PANTHER" id="PTHR43173:SF37">
    <property type="entry name" value="ABC1 FAMILY PROTEIN C10F6.14C"/>
    <property type="match status" value="1"/>
</dbReference>
<dbReference type="InterPro" id="IPR011009">
    <property type="entry name" value="Kinase-like_dom_sf"/>
</dbReference>
<protein>
    <recommendedName>
        <fullName evidence="1">ABC1 atypical kinase-like domain-containing protein</fullName>
    </recommendedName>
</protein>
<gene>
    <name evidence="2" type="ORF">BABINDRAFT_161110</name>
</gene>
<dbReference type="EMBL" id="KV454430">
    <property type="protein sequence ID" value="ODQ80123.1"/>
    <property type="molecule type" value="Genomic_DNA"/>
</dbReference>
<reference evidence="3" key="1">
    <citation type="submission" date="2016-05" db="EMBL/GenBank/DDBJ databases">
        <title>Comparative genomics of biotechnologically important yeasts.</title>
        <authorList>
            <consortium name="DOE Joint Genome Institute"/>
            <person name="Riley R."/>
            <person name="Haridas S."/>
            <person name="Wolfe K.H."/>
            <person name="Lopes M.R."/>
            <person name="Hittinger C.T."/>
            <person name="Goker M."/>
            <person name="Salamov A."/>
            <person name="Wisecaver J."/>
            <person name="Long T.M."/>
            <person name="Aerts A.L."/>
            <person name="Barry K."/>
            <person name="Choi C."/>
            <person name="Clum A."/>
            <person name="Coughlan A.Y."/>
            <person name="Deshpande S."/>
            <person name="Douglass A.P."/>
            <person name="Hanson S.J."/>
            <person name="Klenk H.-P."/>
            <person name="Labutti K."/>
            <person name="Lapidus A."/>
            <person name="Lindquist E."/>
            <person name="Lipzen A."/>
            <person name="Meier-Kolthoff J.P."/>
            <person name="Ohm R.A."/>
            <person name="Otillar R.P."/>
            <person name="Pangilinan J."/>
            <person name="Peng Y."/>
            <person name="Rokas A."/>
            <person name="Rosa C.A."/>
            <person name="Scheuner C."/>
            <person name="Sibirny A.A."/>
            <person name="Slot J.C."/>
            <person name="Stielow J.B."/>
            <person name="Sun H."/>
            <person name="Kurtzman C.P."/>
            <person name="Blackwell M."/>
            <person name="Grigoriev I.V."/>
            <person name="Jeffries T.W."/>
        </authorList>
    </citation>
    <scope>NUCLEOTIDE SEQUENCE [LARGE SCALE GENOMIC DNA]</scope>
    <source>
        <strain evidence="3">NRRL Y-12698</strain>
    </source>
</reference>
<evidence type="ECO:0000313" key="3">
    <source>
        <dbReference type="Proteomes" id="UP000094336"/>
    </source>
</evidence>
<dbReference type="PANTHER" id="PTHR43173">
    <property type="entry name" value="ABC1 FAMILY PROTEIN"/>
    <property type="match status" value="1"/>
</dbReference>
<dbReference type="SUPFAM" id="SSF56112">
    <property type="entry name" value="Protein kinase-like (PK-like)"/>
    <property type="match status" value="1"/>
</dbReference>
<name>A0A1E3QQZ8_9ASCO</name>
<dbReference type="OrthoDB" id="427480at2759"/>
<proteinExistence type="predicted"/>
<evidence type="ECO:0000313" key="2">
    <source>
        <dbReference type="EMBL" id="ODQ80123.1"/>
    </source>
</evidence>
<dbReference type="RefSeq" id="XP_018985451.1">
    <property type="nucleotide sequence ID" value="XM_019128655.1"/>
</dbReference>
<feature type="domain" description="ABC1 atypical kinase-like" evidence="1">
    <location>
        <begin position="166"/>
        <end position="406"/>
    </location>
</feature>
<evidence type="ECO:0000259" key="1">
    <source>
        <dbReference type="Pfam" id="PF03109"/>
    </source>
</evidence>
<dbReference type="Pfam" id="PF03109">
    <property type="entry name" value="ABC1"/>
    <property type="match status" value="1"/>
</dbReference>
<dbReference type="InterPro" id="IPR051130">
    <property type="entry name" value="Mito_struct-func_regulator"/>
</dbReference>
<dbReference type="Proteomes" id="UP000094336">
    <property type="component" value="Unassembled WGS sequence"/>
</dbReference>
<dbReference type="InterPro" id="IPR004147">
    <property type="entry name" value="ABC1_dom"/>
</dbReference>
<organism evidence="2 3">
    <name type="scientific">Babjeviella inositovora NRRL Y-12698</name>
    <dbReference type="NCBI Taxonomy" id="984486"/>
    <lineage>
        <taxon>Eukaryota</taxon>
        <taxon>Fungi</taxon>
        <taxon>Dikarya</taxon>
        <taxon>Ascomycota</taxon>
        <taxon>Saccharomycotina</taxon>
        <taxon>Pichiomycetes</taxon>
        <taxon>Serinales incertae sedis</taxon>
        <taxon>Babjeviella</taxon>
    </lineage>
</organism>
<dbReference type="AlphaFoldDB" id="A0A1E3QQZ8"/>
<dbReference type="STRING" id="984486.A0A1E3QQZ8"/>
<keyword evidence="3" id="KW-1185">Reference proteome</keyword>
<accession>A0A1E3QQZ8</accession>
<sequence length="608" mass="69465">MIFIRPLVNLRHGLRFKLPPLAHHSSRFHANQRNSLSGSSRDTPPHGPRFSRPTVFAFLTIPTVYIFDRYTNDSTIVRSLRTVCVIGGIVAVYKLYNSQLLHGLISPYLPVTTVHEGTSSMLLYLLQTNKGVYIKFGQMIALQANMFPAEFVTKFKQLYEHNEPDAWGEINATLRAELGPDYSRHFAHICESPISSGSVAQVHRATLVTGEEVVLKVQHHALRNQIGTDMACFTLTMKWLGWVFGLPLGFGMDFILHQIQTELQFTNEVQNADTMRALIAHEFGALDTRYYVPKTYRALSTERVITSEHIEGSSLASLTRYTTQFNTRTVVHDLVHIYALQLFKWGVVHCDPHPGNFLIRQCESGREQLVIIDHGLYMTLPKPFQRRYCELWNALTRFDNRTLREISQEWGIGAIDVLPALILLQTYKSSGVSSTFDASRDRTDTIKDTFHTFVTDQDVFPLELMFITKTQRSLQNINQHFGSVVNRLKTLSLVAAASLHEMERESNRKRLEFHDYTVINYCCDLVGSWVKMQHALLNVYVSDIIFFKALRVRQEFTRVWNRVVLFITGHEGGELKGSEDILEGMLRFVAKEYVGLDIVDDGPVLFEG</sequence>
<dbReference type="GeneID" id="30146508"/>